<evidence type="ECO:0000256" key="2">
    <source>
        <dbReference type="ARBA" id="ARBA00007079"/>
    </source>
</evidence>
<feature type="region of interest" description="Disordered" evidence="9">
    <location>
        <begin position="399"/>
        <end position="420"/>
    </location>
</feature>
<accession>A0ABQ8HCG4</accession>
<evidence type="ECO:0000313" key="12">
    <source>
        <dbReference type="Proteomes" id="UP000827721"/>
    </source>
</evidence>
<organism evidence="11 12">
    <name type="scientific">Xanthoceras sorbifolium</name>
    <dbReference type="NCBI Taxonomy" id="99658"/>
    <lineage>
        <taxon>Eukaryota</taxon>
        <taxon>Viridiplantae</taxon>
        <taxon>Streptophyta</taxon>
        <taxon>Embryophyta</taxon>
        <taxon>Tracheophyta</taxon>
        <taxon>Spermatophyta</taxon>
        <taxon>Magnoliopsida</taxon>
        <taxon>eudicotyledons</taxon>
        <taxon>Gunneridae</taxon>
        <taxon>Pentapetalae</taxon>
        <taxon>rosids</taxon>
        <taxon>malvids</taxon>
        <taxon>Sapindales</taxon>
        <taxon>Sapindaceae</taxon>
        <taxon>Xanthoceroideae</taxon>
        <taxon>Xanthoceras</taxon>
    </lineage>
</organism>
<evidence type="ECO:0000256" key="6">
    <source>
        <dbReference type="ARBA" id="ARBA00023065"/>
    </source>
</evidence>
<dbReference type="EMBL" id="JAFEMO010000012">
    <property type="protein sequence ID" value="KAH7554172.1"/>
    <property type="molecule type" value="Genomic_DNA"/>
</dbReference>
<feature type="transmembrane region" description="Helical" evidence="10">
    <location>
        <begin position="121"/>
        <end position="141"/>
    </location>
</feature>
<sequence>MEIESATQRKAVGPFASAWSCLKALPDRSKPKPLYDGFGVSGIWAVLTVVVVFEFTVGQTLSRGLNRSFATFLACALGVGAKHLASLSGEKGEPIVLGILVFLLAAASTFTRFFPKIKARYDYGILIFILTFSMVSVSGFRVEDLLEMSYQRLSTILIGGSICIIVSIFVCPVWAGQDLNKLVASNMEKLATYLEGFGGEYFHNYSESEEGGRVGGVSKSDKSFLQGYKSVLNSKNTEESLANFARWEPAHGRFRLRHPWKQYLNIGALARQCAYKIEALNAYIGSDIQVPPEFQGKIQEVCVKMSCESGNALKALASAIKTMSDPFSANAYVESSKNAANDLKIALESASLNNIVDIQAILPSATVASILIEIVSCVEKISEAVHELSNLAHFKKKEATVTPDDHTKPPHNLLHRGSVNPVLDGESNRVIITINQTTDSPENENPKAPNPVGQRPLV</sequence>
<feature type="transmembrane region" description="Helical" evidence="10">
    <location>
        <begin position="95"/>
        <end position="114"/>
    </location>
</feature>
<dbReference type="Pfam" id="PF11744">
    <property type="entry name" value="ALMT"/>
    <property type="match status" value="1"/>
</dbReference>
<keyword evidence="12" id="KW-1185">Reference proteome</keyword>
<feature type="transmembrane region" description="Helical" evidence="10">
    <location>
        <begin position="38"/>
        <end position="57"/>
    </location>
</feature>
<feature type="transmembrane region" description="Helical" evidence="10">
    <location>
        <begin position="69"/>
        <end position="89"/>
    </location>
</feature>
<feature type="transmembrane region" description="Helical" evidence="10">
    <location>
        <begin position="153"/>
        <end position="175"/>
    </location>
</feature>
<feature type="compositionally biased region" description="Basic and acidic residues" evidence="9">
    <location>
        <begin position="399"/>
        <end position="408"/>
    </location>
</feature>
<dbReference type="PANTHER" id="PTHR31086">
    <property type="entry name" value="ALUMINUM-ACTIVATED MALATE TRANSPORTER 10"/>
    <property type="match status" value="1"/>
</dbReference>
<evidence type="ECO:0000313" key="11">
    <source>
        <dbReference type="EMBL" id="KAH7554172.1"/>
    </source>
</evidence>
<evidence type="ECO:0000256" key="4">
    <source>
        <dbReference type="ARBA" id="ARBA00022692"/>
    </source>
</evidence>
<keyword evidence="6" id="KW-0406">Ion transport</keyword>
<keyword evidence="5 10" id="KW-1133">Transmembrane helix</keyword>
<keyword evidence="3" id="KW-0813">Transport</keyword>
<name>A0ABQ8HCG4_9ROSI</name>
<evidence type="ECO:0000256" key="9">
    <source>
        <dbReference type="SAM" id="MobiDB-lite"/>
    </source>
</evidence>
<dbReference type="Proteomes" id="UP000827721">
    <property type="component" value="Unassembled WGS sequence"/>
</dbReference>
<proteinExistence type="inferred from homology"/>
<evidence type="ECO:0000256" key="8">
    <source>
        <dbReference type="ARBA" id="ARBA00023303"/>
    </source>
</evidence>
<keyword evidence="7 10" id="KW-0472">Membrane</keyword>
<evidence type="ECO:0000256" key="1">
    <source>
        <dbReference type="ARBA" id="ARBA00004141"/>
    </source>
</evidence>
<gene>
    <name evidence="11" type="ORF">JRO89_XS12G0125300</name>
</gene>
<evidence type="ECO:0008006" key="13">
    <source>
        <dbReference type="Google" id="ProtNLM"/>
    </source>
</evidence>
<evidence type="ECO:0000256" key="7">
    <source>
        <dbReference type="ARBA" id="ARBA00023136"/>
    </source>
</evidence>
<comment type="subcellular location">
    <subcellularLocation>
        <location evidence="1">Membrane</location>
        <topology evidence="1">Multi-pass membrane protein</topology>
    </subcellularLocation>
</comment>
<comment type="similarity">
    <text evidence="2">Belongs to the aromatic acid exporter (TC 2.A.85) family.</text>
</comment>
<comment type="caution">
    <text evidence="11">The sequence shown here is derived from an EMBL/GenBank/DDBJ whole genome shotgun (WGS) entry which is preliminary data.</text>
</comment>
<evidence type="ECO:0000256" key="5">
    <source>
        <dbReference type="ARBA" id="ARBA00022989"/>
    </source>
</evidence>
<dbReference type="InterPro" id="IPR020966">
    <property type="entry name" value="ALMT"/>
</dbReference>
<reference evidence="11 12" key="1">
    <citation type="submission" date="2021-02" db="EMBL/GenBank/DDBJ databases">
        <title>Plant Genome Project.</title>
        <authorList>
            <person name="Zhang R.-G."/>
        </authorList>
    </citation>
    <scope>NUCLEOTIDE SEQUENCE [LARGE SCALE GENOMIC DNA]</scope>
    <source>
        <tissue evidence="11">Leaves</tissue>
    </source>
</reference>
<evidence type="ECO:0000256" key="3">
    <source>
        <dbReference type="ARBA" id="ARBA00022448"/>
    </source>
</evidence>
<feature type="region of interest" description="Disordered" evidence="9">
    <location>
        <begin position="435"/>
        <end position="458"/>
    </location>
</feature>
<keyword evidence="8" id="KW-0407">Ion channel</keyword>
<evidence type="ECO:0000256" key="10">
    <source>
        <dbReference type="SAM" id="Phobius"/>
    </source>
</evidence>
<keyword evidence="4 10" id="KW-0812">Transmembrane</keyword>
<protein>
    <recommendedName>
        <fullName evidence="13">Aluminum-activated malate transporter 8-like</fullName>
    </recommendedName>
</protein>